<evidence type="ECO:0000313" key="2">
    <source>
        <dbReference type="EMBL" id="KPU44113.1"/>
    </source>
</evidence>
<comment type="caution">
    <text evidence="2">The sequence shown here is derived from an EMBL/GenBank/DDBJ whole genome shotgun (WGS) entry which is preliminary data.</text>
</comment>
<dbReference type="RefSeq" id="WP_054875310.1">
    <property type="nucleotide sequence ID" value="NZ_LKET01000032.1"/>
</dbReference>
<gene>
    <name evidence="2" type="ORF">OXPF_22800</name>
</gene>
<dbReference type="OrthoDB" id="1640349at2"/>
<dbReference type="InterPro" id="IPR010690">
    <property type="entry name" value="YqfD"/>
</dbReference>
<name>A0A0P8WNJ5_9CLOT</name>
<proteinExistence type="predicted"/>
<evidence type="ECO:0000313" key="3">
    <source>
        <dbReference type="Proteomes" id="UP000050326"/>
    </source>
</evidence>
<dbReference type="AlphaFoldDB" id="A0A0P8WNJ5"/>
<protein>
    <submittedName>
        <fullName evidence="2">Putative stage IV sporulation protein YqfD</fullName>
    </submittedName>
</protein>
<dbReference type="Pfam" id="PF06898">
    <property type="entry name" value="YqfD"/>
    <property type="match status" value="1"/>
</dbReference>
<dbReference type="STRING" id="36849.OXPF_22800"/>
<reference evidence="2 3" key="1">
    <citation type="submission" date="2015-09" db="EMBL/GenBank/DDBJ databases">
        <title>Genome sequence of Oxobacter pfennigii DSM 3222.</title>
        <authorList>
            <person name="Poehlein A."/>
            <person name="Bengelsdorf F.R."/>
            <person name="Schiel-Bengelsdorf B."/>
            <person name="Duerre P."/>
            <person name="Daniel R."/>
        </authorList>
    </citation>
    <scope>NUCLEOTIDE SEQUENCE [LARGE SCALE GENOMIC DNA]</scope>
    <source>
        <strain evidence="2 3">DSM 3222</strain>
    </source>
</reference>
<keyword evidence="1" id="KW-1133">Transmembrane helix</keyword>
<sequence>MSRILKYLRGYLTIKVEGLNLEKFLNMSVSSSISFWDVKKIGITEIEFKTTVRGYKRMKNIIKATGSKAYITGKDGVPFLSLKLKRRKMMAIGFVVFILMVFMLSSFIWSVEIIGAKTVSTKEITDCLKELGLKAGAFKLNLAVTDIENDMLIKMDGISWIKVNIKGTRAEVEIKERIAPPDIIPDSKPCNIIARRDGIIMKIIAEKGDILVPQGEPVKKGQVLITGMIDRPNIERRYVHAAGEVSARTWYEGKEVIPLETVEKERSGKKISNLFLILGQNKLQIKNSHITFNTYDKIVKSTKLIETEKFQLPLEIVIEEYHETVDKQKTKSVDEAKKLAYDLVEKSIINSLPPDAKIINKNINVTVKENVVIASALIETIEDIGLQEEIK</sequence>
<feature type="transmembrane region" description="Helical" evidence="1">
    <location>
        <begin position="89"/>
        <end position="109"/>
    </location>
</feature>
<keyword evidence="1" id="KW-0472">Membrane</keyword>
<organism evidence="2 3">
    <name type="scientific">Oxobacter pfennigii</name>
    <dbReference type="NCBI Taxonomy" id="36849"/>
    <lineage>
        <taxon>Bacteria</taxon>
        <taxon>Bacillati</taxon>
        <taxon>Bacillota</taxon>
        <taxon>Clostridia</taxon>
        <taxon>Eubacteriales</taxon>
        <taxon>Clostridiaceae</taxon>
        <taxon>Oxobacter</taxon>
    </lineage>
</organism>
<evidence type="ECO:0000256" key="1">
    <source>
        <dbReference type="SAM" id="Phobius"/>
    </source>
</evidence>
<accession>A0A0P8WNJ5</accession>
<keyword evidence="1" id="KW-0812">Transmembrane</keyword>
<dbReference type="EMBL" id="LKET01000032">
    <property type="protein sequence ID" value="KPU44113.1"/>
    <property type="molecule type" value="Genomic_DNA"/>
</dbReference>
<dbReference type="PIRSF" id="PIRSF029895">
    <property type="entry name" value="SpoIV"/>
    <property type="match status" value="1"/>
</dbReference>
<dbReference type="Proteomes" id="UP000050326">
    <property type="component" value="Unassembled WGS sequence"/>
</dbReference>
<dbReference type="NCBIfam" id="TIGR02876">
    <property type="entry name" value="spore_yqfD"/>
    <property type="match status" value="1"/>
</dbReference>
<keyword evidence="3" id="KW-1185">Reference proteome</keyword>